<protein>
    <submittedName>
        <fullName evidence="4">Diguanylate cyclase</fullName>
    </submittedName>
</protein>
<dbReference type="KEGG" id="panc:E2636_14525"/>
<evidence type="ECO:0000313" key="5">
    <source>
        <dbReference type="Proteomes" id="UP000294292"/>
    </source>
</evidence>
<proteinExistence type="predicted"/>
<dbReference type="SUPFAM" id="SSF48452">
    <property type="entry name" value="TPR-like"/>
    <property type="match status" value="2"/>
</dbReference>
<dbReference type="GO" id="GO:0043709">
    <property type="term" value="P:cell adhesion involved in single-species biofilm formation"/>
    <property type="evidence" value="ECO:0007669"/>
    <property type="project" value="TreeGrafter"/>
</dbReference>
<feature type="repeat" description="TPR" evidence="1">
    <location>
        <begin position="129"/>
        <end position="162"/>
    </location>
</feature>
<dbReference type="PROSITE" id="PS50005">
    <property type="entry name" value="TPR"/>
    <property type="match status" value="2"/>
</dbReference>
<dbReference type="InterPro" id="IPR011990">
    <property type="entry name" value="TPR-like_helical_dom_sf"/>
</dbReference>
<reference evidence="4 5" key="1">
    <citation type="submission" date="2019-03" db="EMBL/GenBank/DDBJ databases">
        <title>Complete genome sequence of Paenisporosarcina antarctica CGMCC 1.6503T.</title>
        <authorList>
            <person name="Rong J.-C."/>
            <person name="Chi N.-Y."/>
            <person name="Zhang Q.-F."/>
        </authorList>
    </citation>
    <scope>NUCLEOTIDE SEQUENCE [LARGE SCALE GENOMIC DNA]</scope>
    <source>
        <strain evidence="4 5">CGMCC 1.6503</strain>
    </source>
</reference>
<dbReference type="PANTHER" id="PTHR45138">
    <property type="entry name" value="REGULATORY COMPONENTS OF SENSORY TRANSDUCTION SYSTEM"/>
    <property type="match status" value="1"/>
</dbReference>
<dbReference type="InterPro" id="IPR043128">
    <property type="entry name" value="Rev_trsase/Diguanyl_cyclase"/>
</dbReference>
<dbReference type="EMBL" id="CP038015">
    <property type="protein sequence ID" value="QBP42292.1"/>
    <property type="molecule type" value="Genomic_DNA"/>
</dbReference>
<feature type="repeat" description="TPR" evidence="1">
    <location>
        <begin position="89"/>
        <end position="122"/>
    </location>
</feature>
<dbReference type="PANTHER" id="PTHR45138:SF9">
    <property type="entry name" value="DIGUANYLATE CYCLASE DGCM-RELATED"/>
    <property type="match status" value="1"/>
</dbReference>
<dbReference type="Gene3D" id="1.25.40.10">
    <property type="entry name" value="Tetratricopeptide repeat domain"/>
    <property type="match status" value="2"/>
</dbReference>
<dbReference type="Proteomes" id="UP000294292">
    <property type="component" value="Chromosome"/>
</dbReference>
<dbReference type="InterPro" id="IPR050469">
    <property type="entry name" value="Diguanylate_Cyclase"/>
</dbReference>
<feature type="domain" description="GGDEF" evidence="3">
    <location>
        <begin position="411"/>
        <end position="548"/>
    </location>
</feature>
<dbReference type="SUPFAM" id="SSF55073">
    <property type="entry name" value="Nucleotide cyclase"/>
    <property type="match status" value="1"/>
</dbReference>
<organism evidence="4 5">
    <name type="scientific">Paenisporosarcina antarctica</name>
    <dbReference type="NCBI Taxonomy" id="417367"/>
    <lineage>
        <taxon>Bacteria</taxon>
        <taxon>Bacillati</taxon>
        <taxon>Bacillota</taxon>
        <taxon>Bacilli</taxon>
        <taxon>Bacillales</taxon>
        <taxon>Caryophanaceae</taxon>
        <taxon>Paenisporosarcina</taxon>
    </lineage>
</organism>
<name>A0A4P7A0I2_9BACL</name>
<dbReference type="PROSITE" id="PS50887">
    <property type="entry name" value="GGDEF"/>
    <property type="match status" value="1"/>
</dbReference>
<keyword evidence="2" id="KW-0175">Coiled coil</keyword>
<gene>
    <name evidence="4" type="ORF">E2636_14525</name>
</gene>
<dbReference type="PROSITE" id="PS50293">
    <property type="entry name" value="TPR_REGION"/>
    <property type="match status" value="1"/>
</dbReference>
<dbReference type="Pfam" id="PF00990">
    <property type="entry name" value="GGDEF"/>
    <property type="match status" value="1"/>
</dbReference>
<dbReference type="SMART" id="SM00028">
    <property type="entry name" value="TPR"/>
    <property type="match status" value="6"/>
</dbReference>
<dbReference type="Pfam" id="PF13424">
    <property type="entry name" value="TPR_12"/>
    <property type="match status" value="1"/>
</dbReference>
<keyword evidence="5" id="KW-1185">Reference proteome</keyword>
<dbReference type="GO" id="GO:1902201">
    <property type="term" value="P:negative regulation of bacterial-type flagellum-dependent cell motility"/>
    <property type="evidence" value="ECO:0007669"/>
    <property type="project" value="TreeGrafter"/>
</dbReference>
<dbReference type="GO" id="GO:0052621">
    <property type="term" value="F:diguanylate cyclase activity"/>
    <property type="evidence" value="ECO:0007669"/>
    <property type="project" value="TreeGrafter"/>
</dbReference>
<dbReference type="NCBIfam" id="TIGR00254">
    <property type="entry name" value="GGDEF"/>
    <property type="match status" value="1"/>
</dbReference>
<evidence type="ECO:0000256" key="1">
    <source>
        <dbReference type="PROSITE-ProRule" id="PRU00339"/>
    </source>
</evidence>
<dbReference type="CDD" id="cd01949">
    <property type="entry name" value="GGDEF"/>
    <property type="match status" value="1"/>
</dbReference>
<dbReference type="AlphaFoldDB" id="A0A4P7A0I2"/>
<accession>A0A4P7A0I2</accession>
<dbReference type="GO" id="GO:0005886">
    <property type="term" value="C:plasma membrane"/>
    <property type="evidence" value="ECO:0007669"/>
    <property type="project" value="TreeGrafter"/>
</dbReference>
<dbReference type="InterPro" id="IPR029787">
    <property type="entry name" value="Nucleotide_cyclase"/>
</dbReference>
<evidence type="ECO:0000256" key="2">
    <source>
        <dbReference type="SAM" id="Coils"/>
    </source>
</evidence>
<evidence type="ECO:0000313" key="4">
    <source>
        <dbReference type="EMBL" id="QBP42292.1"/>
    </source>
</evidence>
<dbReference type="InterPro" id="IPR000160">
    <property type="entry name" value="GGDEF_dom"/>
</dbReference>
<sequence>MSMDLVSEQLTDLIKESRRIAFQNPSQAFDIAYEAKLIAEENDLETSQAAALFAMGLACRSMTELERCYDHAYDSYQLYEQLGNNRGMAEALNLIGVVYFYYAQYEQALEHFLNALFHLRDLEEFLVSSRVYNNLGEVYREVGNEEEAFAAFEQALQISQDNHLQMNVAVILENIGEMHFKNSNLDISYDYLQKSYDMLIELDDITSLAEVENKIGKIHFIKKEFEQARHFYDSALKRLEHTGNKFYTIDVLVKLAEMERLENESYFLDYLNQAVQHAEQIHARKKLSRIYTILTEFYEEKGQYHLALDYFKRYHIVEQAIETQVVSQKLKIIKIELNKVFTGKEVEHISKMNEQLENEIAIQKKLLVKLEKANVDLSDEVYYDELTKVASRREVTKYLQKVWNEESHLNHDIALMMLDIDYFKRYNDCYGHVQGDECLKQVAACMKSAFGNQKGILGRYGGEEFVCFTNGLEVNELKQFAESIRQAVRDLNLTYHFNGKTLPVTISVGAIHCKKSQLTPVLDMYVMADNELYRAKNNGRNRVEIRVL</sequence>
<dbReference type="InterPro" id="IPR019734">
    <property type="entry name" value="TPR_rpt"/>
</dbReference>
<feature type="coiled-coil region" evidence="2">
    <location>
        <begin position="346"/>
        <end position="373"/>
    </location>
</feature>
<dbReference type="OrthoDB" id="9759607at2"/>
<dbReference type="Gene3D" id="3.30.70.270">
    <property type="match status" value="1"/>
</dbReference>
<evidence type="ECO:0000259" key="3">
    <source>
        <dbReference type="PROSITE" id="PS50887"/>
    </source>
</evidence>
<keyword evidence="1" id="KW-0802">TPR repeat</keyword>
<dbReference type="FunFam" id="3.30.70.270:FF:000001">
    <property type="entry name" value="Diguanylate cyclase domain protein"/>
    <property type="match status" value="1"/>
</dbReference>
<dbReference type="SMART" id="SM00267">
    <property type="entry name" value="GGDEF"/>
    <property type="match status" value="1"/>
</dbReference>